<organism evidence="1 2">
    <name type="scientific">Pirellula staleyi (strain ATCC 27377 / DSM 6068 / ICPB 4128)</name>
    <name type="common">Pirella staleyi</name>
    <dbReference type="NCBI Taxonomy" id="530564"/>
    <lineage>
        <taxon>Bacteria</taxon>
        <taxon>Pseudomonadati</taxon>
        <taxon>Planctomycetota</taxon>
        <taxon>Planctomycetia</taxon>
        <taxon>Pirellulales</taxon>
        <taxon>Pirellulaceae</taxon>
        <taxon>Pirellula</taxon>
    </lineage>
</organism>
<dbReference type="AlphaFoldDB" id="D2R010"/>
<dbReference type="KEGG" id="psl:Psta_3720"/>
<dbReference type="STRING" id="530564.Psta_3720"/>
<sequence>MTPPNNSANCKAREEFERLRLAVSTVASAQILCDRVLTDDDRKRLGGDFESANQRQRAYKMWKTLRGCSEVRAVIEVAHAIGLMSVSNRDWLLRESGEIPTVEEAIEAAIESGALVIVESPRSAAFAGHEIEIDWVRHDRLWGFLWHLARHAKGNRPIDRLTFGDKSRANVVTDLKSKLSKMAEFPVTLADMITVVGKGTQKLCLPPEKIRIFECLDGNPSEWHP</sequence>
<evidence type="ECO:0000313" key="2">
    <source>
        <dbReference type="Proteomes" id="UP000001887"/>
    </source>
</evidence>
<keyword evidence="2" id="KW-1185">Reference proteome</keyword>
<dbReference type="HOGENOM" id="CLU_1227965_0_0_0"/>
<dbReference type="Proteomes" id="UP000001887">
    <property type="component" value="Chromosome"/>
</dbReference>
<name>D2R010_PIRSD</name>
<dbReference type="eggNOG" id="COG0745">
    <property type="taxonomic scope" value="Bacteria"/>
</dbReference>
<evidence type="ECO:0000313" key="1">
    <source>
        <dbReference type="EMBL" id="ADB18375.1"/>
    </source>
</evidence>
<reference evidence="1 2" key="1">
    <citation type="journal article" date="2009" name="Stand. Genomic Sci.">
        <title>Complete genome sequence of Pirellula staleyi type strain (ATCC 27377).</title>
        <authorList>
            <person name="Clum A."/>
            <person name="Tindall B.J."/>
            <person name="Sikorski J."/>
            <person name="Ivanova N."/>
            <person name="Mavrommatis K."/>
            <person name="Lucas S."/>
            <person name="Glavina del Rio T."/>
            <person name="Nolan M."/>
            <person name="Chen F."/>
            <person name="Tice H."/>
            <person name="Pitluck S."/>
            <person name="Cheng J.F."/>
            <person name="Chertkov O."/>
            <person name="Brettin T."/>
            <person name="Han C."/>
            <person name="Detter J.C."/>
            <person name="Kuske C."/>
            <person name="Bruce D."/>
            <person name="Goodwin L."/>
            <person name="Ovchinikova G."/>
            <person name="Pati A."/>
            <person name="Mikhailova N."/>
            <person name="Chen A."/>
            <person name="Palaniappan K."/>
            <person name="Land M."/>
            <person name="Hauser L."/>
            <person name="Chang Y.J."/>
            <person name="Jeffries C.D."/>
            <person name="Chain P."/>
            <person name="Rohde M."/>
            <person name="Goker M."/>
            <person name="Bristow J."/>
            <person name="Eisen J.A."/>
            <person name="Markowitz V."/>
            <person name="Hugenholtz P."/>
            <person name="Kyrpides N.C."/>
            <person name="Klenk H.P."/>
            <person name="Lapidus A."/>
        </authorList>
    </citation>
    <scope>NUCLEOTIDE SEQUENCE [LARGE SCALE GENOMIC DNA]</scope>
    <source>
        <strain evidence="2">ATCC 27377 / DSM 6068 / ICPB 4128</strain>
    </source>
</reference>
<protein>
    <submittedName>
        <fullName evidence="1">Uncharacterized protein</fullName>
    </submittedName>
</protein>
<proteinExistence type="predicted"/>
<dbReference type="EMBL" id="CP001848">
    <property type="protein sequence ID" value="ADB18375.1"/>
    <property type="molecule type" value="Genomic_DNA"/>
</dbReference>
<gene>
    <name evidence="1" type="ordered locus">Psta_3720</name>
</gene>
<accession>D2R010</accession>